<gene>
    <name evidence="6" type="ORF">PVAND_017495</name>
</gene>
<comment type="caution">
    <text evidence="6">The sequence shown here is derived from an EMBL/GenBank/DDBJ whole genome shotgun (WGS) entry which is preliminary data.</text>
</comment>
<dbReference type="PANTHER" id="PTHR43601">
    <property type="entry name" value="THIOREDOXIN, MITOCHONDRIAL"/>
    <property type="match status" value="1"/>
</dbReference>
<dbReference type="PIRSF" id="PIRSF000077">
    <property type="entry name" value="Thioredoxin"/>
    <property type="match status" value="1"/>
</dbReference>
<evidence type="ECO:0000256" key="4">
    <source>
        <dbReference type="PIRSR" id="PIRSR000077-4"/>
    </source>
</evidence>
<keyword evidence="7" id="KW-1185">Reference proteome</keyword>
<dbReference type="PROSITE" id="PS00194">
    <property type="entry name" value="THIOREDOXIN_1"/>
    <property type="match status" value="1"/>
</dbReference>
<dbReference type="Pfam" id="PF00085">
    <property type="entry name" value="Thioredoxin"/>
    <property type="match status" value="1"/>
</dbReference>
<dbReference type="PROSITE" id="PS51352">
    <property type="entry name" value="THIOREDOXIN_2"/>
    <property type="match status" value="1"/>
</dbReference>
<dbReference type="Proteomes" id="UP001107558">
    <property type="component" value="Chromosome 4"/>
</dbReference>
<dbReference type="AlphaFoldDB" id="A0A9J6BIS3"/>
<dbReference type="GO" id="GO:0015035">
    <property type="term" value="F:protein-disulfide reductase activity"/>
    <property type="evidence" value="ECO:0007669"/>
    <property type="project" value="InterPro"/>
</dbReference>
<proteinExistence type="inferred from homology"/>
<dbReference type="CDD" id="cd02947">
    <property type="entry name" value="TRX_family"/>
    <property type="match status" value="1"/>
</dbReference>
<dbReference type="InterPro" id="IPR005746">
    <property type="entry name" value="Thioredoxin"/>
</dbReference>
<reference evidence="6" key="1">
    <citation type="submission" date="2021-03" db="EMBL/GenBank/DDBJ databases">
        <title>Chromosome level genome of the anhydrobiotic midge Polypedilum vanderplanki.</title>
        <authorList>
            <person name="Yoshida Y."/>
            <person name="Kikawada T."/>
            <person name="Gusev O."/>
        </authorList>
    </citation>
    <scope>NUCLEOTIDE SEQUENCE</scope>
    <source>
        <strain evidence="6">NIAS01</strain>
        <tissue evidence="6">Whole body or cell culture</tissue>
    </source>
</reference>
<evidence type="ECO:0000313" key="6">
    <source>
        <dbReference type="EMBL" id="KAG5669610.1"/>
    </source>
</evidence>
<dbReference type="GO" id="GO:0045454">
    <property type="term" value="P:cell redox homeostasis"/>
    <property type="evidence" value="ECO:0007669"/>
    <property type="project" value="TreeGrafter"/>
</dbReference>
<feature type="disulfide bond" description="Redox-active" evidence="4">
    <location>
        <begin position="34"/>
        <end position="37"/>
    </location>
</feature>
<comment type="similarity">
    <text evidence="1 3">Belongs to the thioredoxin family.</text>
</comment>
<dbReference type="OrthoDB" id="19690at2759"/>
<name>A0A9J6BIS3_POLVA</name>
<dbReference type="InterPro" id="IPR013766">
    <property type="entry name" value="Thioredoxin_domain"/>
</dbReference>
<evidence type="ECO:0000256" key="2">
    <source>
        <dbReference type="ARBA" id="ARBA00023157"/>
    </source>
</evidence>
<evidence type="ECO:0000256" key="1">
    <source>
        <dbReference type="ARBA" id="ARBA00008987"/>
    </source>
</evidence>
<dbReference type="InterPro" id="IPR017937">
    <property type="entry name" value="Thioredoxin_CS"/>
</dbReference>
<protein>
    <recommendedName>
        <fullName evidence="3">Thioredoxin</fullName>
    </recommendedName>
</protein>
<sequence>MPKQIFDIKTECDFEKRVLNSKNAVMVGFFSPWCESCKIKIPKLERVIEENEEDVAMAKVNIDELQDLEHKNNISNVPSIAVNKNGQVQSTLDGMQEIDDIRKFVDDNNDK</sequence>
<evidence type="ECO:0000256" key="3">
    <source>
        <dbReference type="PIRNR" id="PIRNR000077"/>
    </source>
</evidence>
<dbReference type="InterPro" id="IPR036249">
    <property type="entry name" value="Thioredoxin-like_sf"/>
</dbReference>
<dbReference type="GO" id="GO:0005739">
    <property type="term" value="C:mitochondrion"/>
    <property type="evidence" value="ECO:0007669"/>
    <property type="project" value="TreeGrafter"/>
</dbReference>
<evidence type="ECO:0000313" key="7">
    <source>
        <dbReference type="Proteomes" id="UP001107558"/>
    </source>
</evidence>
<feature type="domain" description="Thioredoxin" evidence="5">
    <location>
        <begin position="1"/>
        <end position="110"/>
    </location>
</feature>
<evidence type="ECO:0000259" key="5">
    <source>
        <dbReference type="PROSITE" id="PS51352"/>
    </source>
</evidence>
<accession>A0A9J6BIS3</accession>
<dbReference type="SUPFAM" id="SSF52833">
    <property type="entry name" value="Thioredoxin-like"/>
    <property type="match status" value="1"/>
</dbReference>
<dbReference type="Gene3D" id="3.40.30.10">
    <property type="entry name" value="Glutaredoxin"/>
    <property type="match status" value="1"/>
</dbReference>
<dbReference type="PANTHER" id="PTHR43601:SF3">
    <property type="entry name" value="THIOREDOXIN, MITOCHONDRIAL"/>
    <property type="match status" value="1"/>
</dbReference>
<organism evidence="6 7">
    <name type="scientific">Polypedilum vanderplanki</name>
    <name type="common">Sleeping chironomid midge</name>
    <dbReference type="NCBI Taxonomy" id="319348"/>
    <lineage>
        <taxon>Eukaryota</taxon>
        <taxon>Metazoa</taxon>
        <taxon>Ecdysozoa</taxon>
        <taxon>Arthropoda</taxon>
        <taxon>Hexapoda</taxon>
        <taxon>Insecta</taxon>
        <taxon>Pterygota</taxon>
        <taxon>Neoptera</taxon>
        <taxon>Endopterygota</taxon>
        <taxon>Diptera</taxon>
        <taxon>Nematocera</taxon>
        <taxon>Chironomoidea</taxon>
        <taxon>Chironomidae</taxon>
        <taxon>Chironominae</taxon>
        <taxon>Polypedilum</taxon>
        <taxon>Polypedilum</taxon>
    </lineage>
</organism>
<keyword evidence="4" id="KW-0676">Redox-active center</keyword>
<dbReference type="EMBL" id="JADBJN010000004">
    <property type="protein sequence ID" value="KAG5669610.1"/>
    <property type="molecule type" value="Genomic_DNA"/>
</dbReference>
<keyword evidence="2 4" id="KW-1015">Disulfide bond</keyword>